<protein>
    <submittedName>
        <fullName evidence="1">Na+/H+ antiporter</fullName>
    </submittedName>
</protein>
<sequence>MAFLKEKDIKSGVEANMVRRFYRTRHRRIHGKDVNGDIVYQMFLRAFHSEYELIQEALGSGKIDSSLAEKLQQRISIDEMTYLQNTEIFSN</sequence>
<gene>
    <name evidence="1" type="ORF">JCM14108_865</name>
</gene>
<name>X0PHI2_9LACO</name>
<dbReference type="Proteomes" id="UP000019488">
    <property type="component" value="Unassembled WGS sequence"/>
</dbReference>
<organism evidence="1 2">
    <name type="scientific">Lentilactobacillus farraginis DSM 18382 = JCM 14108</name>
    <dbReference type="NCBI Taxonomy" id="1423743"/>
    <lineage>
        <taxon>Bacteria</taxon>
        <taxon>Bacillati</taxon>
        <taxon>Bacillota</taxon>
        <taxon>Bacilli</taxon>
        <taxon>Lactobacillales</taxon>
        <taxon>Lactobacillaceae</taxon>
        <taxon>Lentilactobacillus</taxon>
    </lineage>
</organism>
<reference evidence="1" key="1">
    <citation type="journal article" date="2014" name="Genome Announc.">
        <title>Draft Genome Sequences of Two Lactobacillus Strains, L. farraginis JCM 14108T and L. composti JCM 14202T, Isolated from Compost of Distilled Shochu Residue.</title>
        <authorList>
            <person name="Yuki M."/>
            <person name="Oshima K."/>
            <person name="Suda W."/>
            <person name="Kitahara M."/>
            <person name="Kitamura K."/>
            <person name="Iida T."/>
            <person name="Hattori M."/>
            <person name="Ohkuma M."/>
        </authorList>
    </citation>
    <scope>NUCLEOTIDE SEQUENCE [LARGE SCALE GENOMIC DNA]</scope>
    <source>
        <strain evidence="1">JCM 14108</strain>
    </source>
</reference>
<comment type="caution">
    <text evidence="1">The sequence shown here is derived from an EMBL/GenBank/DDBJ whole genome shotgun (WGS) entry which is preliminary data.</text>
</comment>
<dbReference type="EMBL" id="BAKI01000006">
    <property type="protein sequence ID" value="GAF35931.1"/>
    <property type="molecule type" value="Genomic_DNA"/>
</dbReference>
<proteinExistence type="predicted"/>
<evidence type="ECO:0000313" key="1">
    <source>
        <dbReference type="EMBL" id="GAF35931.1"/>
    </source>
</evidence>
<accession>X0PHI2</accession>
<evidence type="ECO:0000313" key="2">
    <source>
        <dbReference type="Proteomes" id="UP000019488"/>
    </source>
</evidence>
<dbReference type="eggNOG" id="COG0025">
    <property type="taxonomic scope" value="Bacteria"/>
</dbReference>
<dbReference type="AlphaFoldDB" id="X0PHI2"/>